<reference evidence="1" key="1">
    <citation type="submission" date="2018-05" db="EMBL/GenBank/DDBJ databases">
        <authorList>
            <person name="Lanie J.A."/>
            <person name="Ng W.-L."/>
            <person name="Kazmierczak K.M."/>
            <person name="Andrzejewski T.M."/>
            <person name="Davidsen T.M."/>
            <person name="Wayne K.J."/>
            <person name="Tettelin H."/>
            <person name="Glass J.I."/>
            <person name="Rusch D."/>
            <person name="Podicherti R."/>
            <person name="Tsui H.-C.T."/>
            <person name="Winkler M.E."/>
        </authorList>
    </citation>
    <scope>NUCLEOTIDE SEQUENCE</scope>
</reference>
<evidence type="ECO:0008006" key="2">
    <source>
        <dbReference type="Google" id="ProtNLM"/>
    </source>
</evidence>
<name>A0A382MVT4_9ZZZZ</name>
<feature type="non-terminal residue" evidence="1">
    <location>
        <position position="212"/>
    </location>
</feature>
<protein>
    <recommendedName>
        <fullName evidence="2">Cytochrome c domain-containing protein</fullName>
    </recommendedName>
</protein>
<dbReference type="EMBL" id="UINC01095965">
    <property type="protein sequence ID" value="SVC52458.1"/>
    <property type="molecule type" value="Genomic_DNA"/>
</dbReference>
<accession>A0A382MVT4</accession>
<evidence type="ECO:0000313" key="1">
    <source>
        <dbReference type="EMBL" id="SVC52458.1"/>
    </source>
</evidence>
<gene>
    <name evidence="1" type="ORF">METZ01_LOCUS305312</name>
</gene>
<dbReference type="AlphaFoldDB" id="A0A382MVT4"/>
<sequence>MKRGILFLLAAMLTAPAAGAAKRLRDFEKPPHNYWQRAPQDQFTKIKDALESGKLPLDRTSEKAFVISLLKAIDITPSTQTLVYSTTSLQLSRISPRNPRALYFNEDVYVGWVPGGQIEIASIDPALGGIYYIFNVPRGPGQIRVERSTRCFNCHAEFEHGRVPGLLLKSVVPGPGGGSLESFRSDTTGHGIPFKDRFGGWHLTGKHGINEH</sequence>
<proteinExistence type="predicted"/>
<organism evidence="1">
    <name type="scientific">marine metagenome</name>
    <dbReference type="NCBI Taxonomy" id="408172"/>
    <lineage>
        <taxon>unclassified sequences</taxon>
        <taxon>metagenomes</taxon>
        <taxon>ecological metagenomes</taxon>
    </lineage>
</organism>